<evidence type="ECO:0000259" key="2">
    <source>
        <dbReference type="PROSITE" id="PS51505"/>
    </source>
</evidence>
<dbReference type="Bgee" id="ENSELUG00000016385">
    <property type="expression patterns" value="Expressed in ovary and 14 other cell types or tissues"/>
</dbReference>
<feature type="compositionally biased region" description="Pro residues" evidence="1">
    <location>
        <begin position="307"/>
        <end position="320"/>
    </location>
</feature>
<dbReference type="InterPro" id="IPR052237">
    <property type="entry name" value="Ataxin-7-like_regulator"/>
</dbReference>
<feature type="compositionally biased region" description="Basic and acidic residues" evidence="1">
    <location>
        <begin position="221"/>
        <end position="233"/>
    </location>
</feature>
<dbReference type="PROSITE" id="PS51505">
    <property type="entry name" value="SCA7"/>
    <property type="match status" value="1"/>
</dbReference>
<dbReference type="InterPro" id="IPR013243">
    <property type="entry name" value="SCA7_dom"/>
</dbReference>
<dbReference type="STRING" id="8010.ENSELUP00000016617"/>
<feature type="compositionally biased region" description="Pro residues" evidence="1">
    <location>
        <begin position="175"/>
        <end position="191"/>
    </location>
</feature>
<sequence length="751" mass="81381">MTFWVRRGNEFNDAGVSIREHARSAMAALDRRNPILDDFVGLNWSSWIDRVNIQTSEGTDVEECCKKTKKGVHDTMTLGKDDMFTYGHCPAHDDFFLVVCNHCGQVVKPQAFEKHCERRHGPVSKFCGRRSPPPDPKWRSRQSGPVSHKAVPEETRESGWVSLPPVERPSQEAPLSPPHPSGPQPRVPPWPTGHLPRGGPSISSSSEKPPLQKTVAGTGLLKEETSESQDPRGPRKYKKIYKKECDLNKHCGVLDPGKKKRCTRQLMCNIHSIHQRRQVVGRNKTFDQLVTDLRTGGPAGSKQPKDPSCPPGSRDPPPTAPKAASAPTEPPVDQPGARQPLCSADLRSREASETGPEEPVDMDHVLGDQRLQKASYPSSQGLPSSGEESGGEEEQKMEEDEGDEGWDLPASSWHPKPLGLCTFGSRTLSCSVFTFDRRLHRLRFAVRAMVEQQTGARLWTKIPQVTSGLQSPQATSTHPRGTGRLTGRVGGLAAATRTPSSLRSPSLPLQATGRENWSSSSPASISSGPTSSGQSEASKSGSHKPSVTKPLANQPAIKPQPSGPPRTVPDRPRKAVGRPSKARLQELELSCFSVKEKSPRDNSRKHPQPTLQEGGWTQPQGSPGSIYSSSSPKSAHSSQGPINGALSLLGKKPCPLQTHPAEPQVSHWALPGSGSTGLGKCPLLPVPPLGRPQPSTRGRGRPSSVHRGPGVFDQRDLAGAKRRKTSSGSCPSVPPFPLRGWKHRGQPCNTN</sequence>
<reference evidence="3" key="4">
    <citation type="submission" date="2025-09" db="UniProtKB">
        <authorList>
            <consortium name="Ensembl"/>
        </authorList>
    </citation>
    <scope>IDENTIFICATION</scope>
</reference>
<keyword evidence="4" id="KW-1185">Reference proteome</keyword>
<feature type="compositionally biased region" description="Polar residues" evidence="1">
    <location>
        <begin position="466"/>
        <end position="479"/>
    </location>
</feature>
<dbReference type="PANTHER" id="PTHR15117">
    <property type="entry name" value="ATAXIN 7 RELATED"/>
    <property type="match status" value="1"/>
</dbReference>
<feature type="region of interest" description="Disordered" evidence="1">
    <location>
        <begin position="373"/>
        <end position="411"/>
    </location>
</feature>
<feature type="region of interest" description="Disordered" evidence="1">
    <location>
        <begin position="292"/>
        <end position="340"/>
    </location>
</feature>
<dbReference type="PANTHER" id="PTHR15117:SF5">
    <property type="entry name" value="ATAXIN-7-LIKE PROTEIN 2"/>
    <property type="match status" value="1"/>
</dbReference>
<dbReference type="InParanoid" id="A0A3P8YJ46"/>
<dbReference type="AlphaFoldDB" id="A0A3P8YJ46"/>
<feature type="compositionally biased region" description="Low complexity" evidence="1">
    <location>
        <begin position="618"/>
        <end position="641"/>
    </location>
</feature>
<dbReference type="Pfam" id="PF08313">
    <property type="entry name" value="SCA7"/>
    <property type="match status" value="1"/>
</dbReference>
<dbReference type="CTD" id="436928"/>
<feature type="compositionally biased region" description="Low complexity" evidence="1">
    <location>
        <begin position="377"/>
        <end position="387"/>
    </location>
</feature>
<dbReference type="KEGG" id="els:105029200"/>
<protein>
    <recommendedName>
        <fullName evidence="2">SCA7 domain-containing protein</fullName>
    </recommendedName>
</protein>
<feature type="compositionally biased region" description="Basic and acidic residues" evidence="1">
    <location>
        <begin position="594"/>
        <end position="604"/>
    </location>
</feature>
<feature type="region of interest" description="Disordered" evidence="1">
    <location>
        <begin position="466"/>
        <end position="751"/>
    </location>
</feature>
<dbReference type="RefSeq" id="XP_010900730.2">
    <property type="nucleotide sequence ID" value="XM_010902428.4"/>
</dbReference>
<feature type="compositionally biased region" description="Acidic residues" evidence="1">
    <location>
        <begin position="389"/>
        <end position="406"/>
    </location>
</feature>
<feature type="compositionally biased region" description="Low complexity" evidence="1">
    <location>
        <begin position="518"/>
        <end position="540"/>
    </location>
</feature>
<reference evidence="3" key="3">
    <citation type="submission" date="2025-08" db="UniProtKB">
        <authorList>
            <consortium name="Ensembl"/>
        </authorList>
    </citation>
    <scope>IDENTIFICATION</scope>
</reference>
<dbReference type="Gene3D" id="6.10.140.1270">
    <property type="match status" value="1"/>
</dbReference>
<organism evidence="3 4">
    <name type="scientific">Esox lucius</name>
    <name type="common">Northern pike</name>
    <dbReference type="NCBI Taxonomy" id="8010"/>
    <lineage>
        <taxon>Eukaryota</taxon>
        <taxon>Metazoa</taxon>
        <taxon>Chordata</taxon>
        <taxon>Craniata</taxon>
        <taxon>Vertebrata</taxon>
        <taxon>Euteleostomi</taxon>
        <taxon>Actinopterygii</taxon>
        <taxon>Neopterygii</taxon>
        <taxon>Teleostei</taxon>
        <taxon>Protacanthopterygii</taxon>
        <taxon>Esociformes</taxon>
        <taxon>Esocidae</taxon>
        <taxon>Esox</taxon>
    </lineage>
</organism>
<dbReference type="OMA" id="GKTPMAP"/>
<dbReference type="GeneID" id="105029200"/>
<dbReference type="Ensembl" id="ENSELUT00000026006.3">
    <property type="protein sequence ID" value="ENSELUP00000016617.2"/>
    <property type="gene ID" value="ENSELUG00000016385.3"/>
</dbReference>
<evidence type="ECO:0000313" key="4">
    <source>
        <dbReference type="Proteomes" id="UP000265140"/>
    </source>
</evidence>
<reference evidence="4" key="1">
    <citation type="journal article" date="2014" name="PLoS ONE">
        <title>The genome and linkage map of the northern pike (Esox lucius): conserved synteny revealed between the salmonid sister group and the Neoteleostei.</title>
        <authorList>
            <person name="Rondeau E.B."/>
            <person name="Minkley D.R."/>
            <person name="Leong J.S."/>
            <person name="Messmer A.M."/>
            <person name="Jantzen J.R."/>
            <person name="von Schalburg K.R."/>
            <person name="Lemon C."/>
            <person name="Bird N.H."/>
            <person name="Koop B.F."/>
        </authorList>
    </citation>
    <scope>NUCLEOTIDE SEQUENCE</scope>
</reference>
<evidence type="ECO:0000256" key="1">
    <source>
        <dbReference type="SAM" id="MobiDB-lite"/>
    </source>
</evidence>
<feature type="domain" description="SCA7" evidence="2">
    <location>
        <begin position="238"/>
        <end position="305"/>
    </location>
</feature>
<reference evidence="3" key="2">
    <citation type="submission" date="2020-02" db="EMBL/GenBank/DDBJ databases">
        <title>Esox lucius (northern pike) genome, fEsoLuc1, primary haplotype.</title>
        <authorList>
            <person name="Myers G."/>
            <person name="Karagic N."/>
            <person name="Meyer A."/>
            <person name="Pippel M."/>
            <person name="Reichard M."/>
            <person name="Winkler S."/>
            <person name="Tracey A."/>
            <person name="Sims Y."/>
            <person name="Howe K."/>
            <person name="Rhie A."/>
            <person name="Formenti G."/>
            <person name="Durbin R."/>
            <person name="Fedrigo O."/>
            <person name="Jarvis E.D."/>
        </authorList>
    </citation>
    <scope>NUCLEOTIDE SEQUENCE [LARGE SCALE GENOMIC DNA]</scope>
</reference>
<evidence type="ECO:0000313" key="3">
    <source>
        <dbReference type="Ensembl" id="ENSELUP00000016617.2"/>
    </source>
</evidence>
<name>A0A3P8YJ46_ESOLU</name>
<dbReference type="OrthoDB" id="21678at2759"/>
<feature type="compositionally biased region" description="Low complexity" evidence="1">
    <location>
        <begin position="480"/>
        <end position="509"/>
    </location>
</feature>
<dbReference type="GeneTree" id="ENSGT00940000159736"/>
<dbReference type="Proteomes" id="UP000265140">
    <property type="component" value="Chromosome 12"/>
</dbReference>
<accession>A0A3P8YJ46</accession>
<proteinExistence type="predicted"/>
<feature type="region of interest" description="Disordered" evidence="1">
    <location>
        <begin position="123"/>
        <end position="235"/>
    </location>
</feature>